<evidence type="ECO:0000313" key="3">
    <source>
        <dbReference type="Proteomes" id="UP001500235"/>
    </source>
</evidence>
<comment type="caution">
    <text evidence="2">The sequence shown here is derived from an EMBL/GenBank/DDBJ whole genome shotgun (WGS) entry which is preliminary data.</text>
</comment>
<dbReference type="Proteomes" id="UP001500235">
    <property type="component" value="Unassembled WGS sequence"/>
</dbReference>
<dbReference type="PROSITE" id="PS50930">
    <property type="entry name" value="HTH_LYTTR"/>
    <property type="match status" value="1"/>
</dbReference>
<feature type="domain" description="HTH LytTR-type" evidence="1">
    <location>
        <begin position="117"/>
        <end position="199"/>
    </location>
</feature>
<keyword evidence="3" id="KW-1185">Reference proteome</keyword>
<dbReference type="Gene3D" id="3.30.70.920">
    <property type="match status" value="1"/>
</dbReference>
<sequence length="230" mass="25618">MPELAVLACLAFDIRAPADDLARFKQGLSHCPCVDSYMQASGKYDLIVECRFQSLAHYTDQVERMRPHLAQLASRLDFSFISSRIECREDGDGQAIWLPCEGGMKQVASSLVDKVLAEGDYMRVHVGEWNCLVHATMAHLSEQLAPPNFIRLRRSCLARVGFIERLTHEGRRWTARLKDGTEVAIAHSNVAAVMRLVAGESSTPRRDSSTNGALKEGLAPFNEIDLKLPH</sequence>
<dbReference type="SMART" id="SM00850">
    <property type="entry name" value="LytTR"/>
    <property type="match status" value="1"/>
</dbReference>
<evidence type="ECO:0000313" key="2">
    <source>
        <dbReference type="EMBL" id="GAA4014635.1"/>
    </source>
</evidence>
<proteinExistence type="predicted"/>
<dbReference type="InterPro" id="IPR007492">
    <property type="entry name" value="LytTR_DNA-bd_dom"/>
</dbReference>
<name>A0ABP7SQR5_9SPHN</name>
<dbReference type="Gene3D" id="2.40.50.1020">
    <property type="entry name" value="LytTr DNA-binding domain"/>
    <property type="match status" value="1"/>
</dbReference>
<organism evidence="2 3">
    <name type="scientific">Sphingomonas swuensis</name>
    <dbReference type="NCBI Taxonomy" id="977800"/>
    <lineage>
        <taxon>Bacteria</taxon>
        <taxon>Pseudomonadati</taxon>
        <taxon>Pseudomonadota</taxon>
        <taxon>Alphaproteobacteria</taxon>
        <taxon>Sphingomonadales</taxon>
        <taxon>Sphingomonadaceae</taxon>
        <taxon>Sphingomonas</taxon>
    </lineage>
</organism>
<accession>A0ABP7SQR5</accession>
<dbReference type="Pfam" id="PF04397">
    <property type="entry name" value="LytTR"/>
    <property type="match status" value="1"/>
</dbReference>
<protein>
    <recommendedName>
        <fullName evidence="1">HTH LytTR-type domain-containing protein</fullName>
    </recommendedName>
</protein>
<dbReference type="EMBL" id="BAABBQ010000001">
    <property type="protein sequence ID" value="GAA4014635.1"/>
    <property type="molecule type" value="Genomic_DNA"/>
</dbReference>
<dbReference type="RefSeq" id="WP_344706416.1">
    <property type="nucleotide sequence ID" value="NZ_BAABBQ010000001.1"/>
</dbReference>
<reference evidence="3" key="1">
    <citation type="journal article" date="2019" name="Int. J. Syst. Evol. Microbiol.">
        <title>The Global Catalogue of Microorganisms (GCM) 10K type strain sequencing project: providing services to taxonomists for standard genome sequencing and annotation.</title>
        <authorList>
            <consortium name="The Broad Institute Genomics Platform"/>
            <consortium name="The Broad Institute Genome Sequencing Center for Infectious Disease"/>
            <person name="Wu L."/>
            <person name="Ma J."/>
        </authorList>
    </citation>
    <scope>NUCLEOTIDE SEQUENCE [LARGE SCALE GENOMIC DNA]</scope>
    <source>
        <strain evidence="3">JCM 17563</strain>
    </source>
</reference>
<evidence type="ECO:0000259" key="1">
    <source>
        <dbReference type="PROSITE" id="PS50930"/>
    </source>
</evidence>
<gene>
    <name evidence="2" type="ORF">GCM10022280_11440</name>
</gene>